<dbReference type="GO" id="GO:0051539">
    <property type="term" value="F:4 iron, 4 sulfur cluster binding"/>
    <property type="evidence" value="ECO:0007669"/>
    <property type="project" value="UniProtKB-KW"/>
</dbReference>
<dbReference type="PIRSF" id="PIRSF004762">
    <property type="entry name" value="CHP00423"/>
    <property type="match status" value="1"/>
</dbReference>
<accession>E8V4F1</accession>
<comment type="cofactor">
    <cofactor evidence="6">
        <name>[4Fe-4S] cluster</name>
        <dbReference type="ChEBI" id="CHEBI:49883"/>
    </cofactor>
    <text evidence="6">Binds 1 [4Fe-4S] cluster. The cluster is coordinated with 3 cysteines and an exchangeable S-adenosyl-L-methionine.</text>
</comment>
<feature type="binding site" evidence="6">
    <location>
        <position position="73"/>
    </location>
    <ligand>
        <name>[4Fe-4S] cluster</name>
        <dbReference type="ChEBI" id="CHEBI:49883"/>
        <note>4Fe-4S-S-AdoMet</note>
    </ligand>
</feature>
<dbReference type="SFLD" id="SFLDS00029">
    <property type="entry name" value="Radical_SAM"/>
    <property type="match status" value="1"/>
</dbReference>
<dbReference type="KEGG" id="tsa:AciPR4_4026"/>
<dbReference type="STRING" id="401053.AciPR4_4026"/>
<gene>
    <name evidence="9" type="ordered locus">AciPR4_4026</name>
</gene>
<dbReference type="EMBL" id="CP002467">
    <property type="protein sequence ID" value="ADV84775.1"/>
    <property type="molecule type" value="Genomic_DNA"/>
</dbReference>
<protein>
    <submittedName>
        <fullName evidence="9">Radical SAM domain protein</fullName>
    </submittedName>
</protein>
<dbReference type="PANTHER" id="PTHR43076">
    <property type="entry name" value="FO SYNTHASE (COFH)"/>
    <property type="match status" value="1"/>
</dbReference>
<evidence type="ECO:0000259" key="8">
    <source>
        <dbReference type="PROSITE" id="PS51918"/>
    </source>
</evidence>
<dbReference type="Pfam" id="PF19288">
    <property type="entry name" value="CofH_C"/>
    <property type="match status" value="1"/>
</dbReference>
<keyword evidence="4 6" id="KW-0408">Iron</keyword>
<dbReference type="PROSITE" id="PS51918">
    <property type="entry name" value="RADICAL_SAM"/>
    <property type="match status" value="1"/>
</dbReference>
<proteinExistence type="predicted"/>
<dbReference type="HOGENOM" id="CLU_040406_0_0_0"/>
<dbReference type="InterPro" id="IPR020050">
    <property type="entry name" value="FO_synthase_su2"/>
</dbReference>
<dbReference type="InterPro" id="IPR034405">
    <property type="entry name" value="F420"/>
</dbReference>
<dbReference type="eggNOG" id="COG1060">
    <property type="taxonomic scope" value="Bacteria"/>
</dbReference>
<dbReference type="InterPro" id="IPR013785">
    <property type="entry name" value="Aldolase_TIM"/>
</dbReference>
<dbReference type="Gene3D" id="3.20.20.70">
    <property type="entry name" value="Aldolase class I"/>
    <property type="match status" value="1"/>
</dbReference>
<reference evidence="9 10" key="1">
    <citation type="journal article" date="2012" name="Stand. Genomic Sci.">
        <title>Complete genome sequence of Terriglobus saanensis type strain SP1PR4(T), an Acidobacteria from tundra soil.</title>
        <authorList>
            <person name="Rawat S.R."/>
            <person name="Mannisto M.K."/>
            <person name="Starovoytov V."/>
            <person name="Goodwin L."/>
            <person name="Nolan M."/>
            <person name="Hauser L."/>
            <person name="Land M."/>
            <person name="Davenport K.W."/>
            <person name="Woyke T."/>
            <person name="Haggblom M.M."/>
        </authorList>
    </citation>
    <scope>NUCLEOTIDE SEQUENCE</scope>
    <source>
        <strain evidence="10">ATCC BAA-1853 / DSM 23119 / SP1PR4</strain>
    </source>
</reference>
<evidence type="ECO:0000313" key="10">
    <source>
        <dbReference type="Proteomes" id="UP000006844"/>
    </source>
</evidence>
<dbReference type="SUPFAM" id="SSF102114">
    <property type="entry name" value="Radical SAM enzymes"/>
    <property type="match status" value="1"/>
</dbReference>
<keyword evidence="10" id="KW-1185">Reference proteome</keyword>
<feature type="domain" description="Radical SAM core" evidence="8">
    <location>
        <begin position="52"/>
        <end position="281"/>
    </location>
</feature>
<dbReference type="Pfam" id="PF04055">
    <property type="entry name" value="Radical_SAM"/>
    <property type="match status" value="1"/>
</dbReference>
<sequence>MHHVTNDPLRQRIAAGERITPEEALFLLQEWPLLDLGTLAFDRKRARHGDVATFIVNKQINPTNLCVHACKFCEFAAKPGDAHAYSLEEDGILASLNDPDLAEVHIVGGLWKTWTMERSLALVSRIRREYPHLWIKAFTAVEVDFFARVTKNSWEDVLGAMRGAGVDAMPGGGAEMLSERIHQELYKDKMGPDKYLAVHETAHRMGMQTNSTLLFGHIETDEELVSHLFQLRDLEDRAPGFEAFIPLAFQPGETGITTSLVSPMRCLKVIALSRLVLDNIPHIKAYWPTLQLETGVTALSFGADDLDGTLGVERIMQLAGTGAPSGMGIQLMERLIRDAGQVPMRRTGRFQRLAVEGIKEKVAVSC</sequence>
<evidence type="ECO:0000256" key="4">
    <source>
        <dbReference type="ARBA" id="ARBA00023004"/>
    </source>
</evidence>
<dbReference type="PANTHER" id="PTHR43076:SF7">
    <property type="entry name" value="AMINODEOXYFUTALOSINE SYNTHASE"/>
    <property type="match status" value="1"/>
</dbReference>
<dbReference type="SFLD" id="SFLDG01064">
    <property type="entry name" value="F420__menaquinone_cofactor_bio"/>
    <property type="match status" value="1"/>
</dbReference>
<dbReference type="GO" id="GO:0046872">
    <property type="term" value="F:metal ion binding"/>
    <property type="evidence" value="ECO:0007669"/>
    <property type="project" value="UniProtKB-KW"/>
</dbReference>
<keyword evidence="3" id="KW-0479">Metal-binding</keyword>
<feature type="binding site" evidence="6">
    <location>
        <position position="70"/>
    </location>
    <ligand>
        <name>[4Fe-4S] cluster</name>
        <dbReference type="ChEBI" id="CHEBI:49883"/>
        <note>4Fe-4S-S-AdoMet</note>
    </ligand>
</feature>
<keyword evidence="5 6" id="KW-0411">Iron-sulfur</keyword>
<dbReference type="InterPro" id="IPR007197">
    <property type="entry name" value="rSAM"/>
</dbReference>
<feature type="binding site" evidence="7">
    <location>
        <position position="72"/>
    </location>
    <ligand>
        <name>S-adenosyl-L-methionine</name>
        <dbReference type="ChEBI" id="CHEBI:59789"/>
    </ligand>
</feature>
<dbReference type="GO" id="GO:0044689">
    <property type="term" value="F:7,8-didemethyl-8-hydroxy-5-deazariboflavin synthase activity"/>
    <property type="evidence" value="ECO:0007669"/>
    <property type="project" value="TreeGrafter"/>
</dbReference>
<dbReference type="Proteomes" id="UP000006844">
    <property type="component" value="Chromosome"/>
</dbReference>
<dbReference type="SFLD" id="SFLDG01389">
    <property type="entry name" value="menaquinone_synthsis_involved"/>
    <property type="match status" value="1"/>
</dbReference>
<evidence type="ECO:0000256" key="6">
    <source>
        <dbReference type="PIRSR" id="PIRSR004762-1"/>
    </source>
</evidence>
<dbReference type="GO" id="GO:0016765">
    <property type="term" value="F:transferase activity, transferring alkyl or aryl (other than methyl) groups"/>
    <property type="evidence" value="ECO:0007669"/>
    <property type="project" value="InterPro"/>
</dbReference>
<evidence type="ECO:0000256" key="7">
    <source>
        <dbReference type="PIRSR" id="PIRSR004762-2"/>
    </source>
</evidence>
<dbReference type="NCBIfam" id="TIGR00423">
    <property type="entry name" value="CofH family radical SAM protein"/>
    <property type="match status" value="1"/>
</dbReference>
<evidence type="ECO:0000256" key="3">
    <source>
        <dbReference type="ARBA" id="ARBA00022723"/>
    </source>
</evidence>
<organism evidence="9 10">
    <name type="scientific">Terriglobus saanensis (strain ATCC BAA-1853 / DSM 23119 / SP1PR4)</name>
    <dbReference type="NCBI Taxonomy" id="401053"/>
    <lineage>
        <taxon>Bacteria</taxon>
        <taxon>Pseudomonadati</taxon>
        <taxon>Acidobacteriota</taxon>
        <taxon>Terriglobia</taxon>
        <taxon>Terriglobales</taxon>
        <taxon>Acidobacteriaceae</taxon>
        <taxon>Terriglobus</taxon>
    </lineage>
</organism>
<dbReference type="InterPro" id="IPR058240">
    <property type="entry name" value="rSAM_sf"/>
</dbReference>
<name>E8V4F1_TERSS</name>
<evidence type="ECO:0000256" key="2">
    <source>
        <dbReference type="ARBA" id="ARBA00022691"/>
    </source>
</evidence>
<feature type="binding site" evidence="7">
    <location>
        <position position="175"/>
    </location>
    <ligand>
        <name>S-adenosyl-L-methionine</name>
        <dbReference type="ChEBI" id="CHEBI:59789"/>
    </ligand>
</feature>
<feature type="binding site" evidence="6">
    <location>
        <position position="66"/>
    </location>
    <ligand>
        <name>[4Fe-4S] cluster</name>
        <dbReference type="ChEBI" id="CHEBI:49883"/>
        <note>4Fe-4S-S-AdoMet</note>
    </ligand>
</feature>
<dbReference type="InterPro" id="IPR045567">
    <property type="entry name" value="CofH/MnqC-like_C"/>
</dbReference>
<evidence type="ECO:0000313" key="9">
    <source>
        <dbReference type="EMBL" id="ADV84775.1"/>
    </source>
</evidence>
<evidence type="ECO:0000256" key="5">
    <source>
        <dbReference type="ARBA" id="ARBA00023014"/>
    </source>
</evidence>
<dbReference type="AlphaFoldDB" id="E8V4F1"/>
<dbReference type="SFLD" id="SFLDF00343">
    <property type="entry name" value="aminofutalosine_synthase_(mqnE"/>
    <property type="match status" value="1"/>
</dbReference>
<keyword evidence="1 6" id="KW-0004">4Fe-4S</keyword>
<keyword evidence="2 6" id="KW-0949">S-adenosyl-L-methionine</keyword>
<evidence type="ECO:0000256" key="1">
    <source>
        <dbReference type="ARBA" id="ARBA00022485"/>
    </source>
</evidence>